<evidence type="ECO:0000259" key="7">
    <source>
        <dbReference type="SMART" id="SM00803"/>
    </source>
</evidence>
<dbReference type="GO" id="GO:0051123">
    <property type="term" value="P:RNA polymerase II preinitiation complex assembly"/>
    <property type="evidence" value="ECO:0007669"/>
    <property type="project" value="TreeGrafter"/>
</dbReference>
<dbReference type="InterPro" id="IPR009072">
    <property type="entry name" value="Histone-fold"/>
</dbReference>
<evidence type="ECO:0000256" key="3">
    <source>
        <dbReference type="ARBA" id="ARBA00023015"/>
    </source>
</evidence>
<dbReference type="InterPro" id="IPR011442">
    <property type="entry name" value="TAF6_C"/>
</dbReference>
<dbReference type="GO" id="GO:0046982">
    <property type="term" value="F:protein heterodimerization activity"/>
    <property type="evidence" value="ECO:0007669"/>
    <property type="project" value="InterPro"/>
</dbReference>
<evidence type="ECO:0000256" key="5">
    <source>
        <dbReference type="ARBA" id="ARBA00023242"/>
    </source>
</evidence>
<dbReference type="GO" id="GO:0016251">
    <property type="term" value="F:RNA polymerase II general transcription initiation factor activity"/>
    <property type="evidence" value="ECO:0007669"/>
    <property type="project" value="InterPro"/>
</dbReference>
<feature type="region of interest" description="Disordered" evidence="6">
    <location>
        <begin position="107"/>
        <end position="128"/>
    </location>
</feature>
<dbReference type="Proteomes" id="UP001176521">
    <property type="component" value="Unassembled WGS sequence"/>
</dbReference>
<dbReference type="PANTHER" id="PTHR10221">
    <property type="entry name" value="TRANSCRIPTION INITIATION FACTOR TFIID SUBUNIT 6"/>
    <property type="match status" value="1"/>
</dbReference>
<dbReference type="PANTHER" id="PTHR10221:SF9">
    <property type="entry name" value="TRANSCRIPTION INITIATION FACTOR TFIID SUBUNIT 6"/>
    <property type="match status" value="1"/>
</dbReference>
<dbReference type="Pfam" id="PF07571">
    <property type="entry name" value="TAF6_C"/>
    <property type="match status" value="2"/>
</dbReference>
<evidence type="ECO:0000313" key="8">
    <source>
        <dbReference type="EMBL" id="KAK0533039.1"/>
    </source>
</evidence>
<dbReference type="GO" id="GO:0003713">
    <property type="term" value="F:transcription coactivator activity"/>
    <property type="evidence" value="ECO:0007669"/>
    <property type="project" value="TreeGrafter"/>
</dbReference>
<comment type="similarity">
    <text evidence="2">Belongs to the TAF6 family.</text>
</comment>
<feature type="region of interest" description="Disordered" evidence="6">
    <location>
        <begin position="272"/>
        <end position="300"/>
    </location>
</feature>
<dbReference type="CDD" id="cd08050">
    <property type="entry name" value="TAF6C"/>
    <property type="match status" value="1"/>
</dbReference>
<dbReference type="EMBL" id="JAPDMQ010000146">
    <property type="protein sequence ID" value="KAK0533039.1"/>
    <property type="molecule type" value="Genomic_DNA"/>
</dbReference>
<dbReference type="InterPro" id="IPR037796">
    <property type="entry name" value="TAF6"/>
</dbReference>
<dbReference type="SUPFAM" id="SSF47113">
    <property type="entry name" value="Histone-fold"/>
    <property type="match status" value="1"/>
</dbReference>
<comment type="subcellular location">
    <subcellularLocation>
        <location evidence="1">Nucleus</location>
    </subcellularLocation>
</comment>
<feature type="region of interest" description="Disordered" evidence="6">
    <location>
        <begin position="1"/>
        <end position="20"/>
    </location>
</feature>
<dbReference type="Gene3D" id="1.25.40.770">
    <property type="entry name" value="TAF6, C-terminal HEAT repeat domain"/>
    <property type="match status" value="1"/>
</dbReference>
<sequence length="749" mass="77522">MPPRAGDTFGPGSSSAASSSVLYPTDTIRDAAEALGIGPLRDNVAVAFAADVEYRLRDIIQEAAKYMRHAKRGALSTHDVELALRARNVEPIYGFLPFSSSAHPRASANNAPVGGTGTITHPSTVGPTFRRVQTPAGPIHYVADDEIDFEKILDAAPRLAKGKGVGWEAHWLAIEGVVPDIPQNVLQRTPATTSVAGAAGAAAAGRLLGASGPLPDSASGAGAMTPGSATGAGAGASTIGAGTAQIKPLIKHVLSRELQLYFERLTNAIVSPPASADVEDDDDEEENNDGAGHADSDPDIVMVDAAGQRIGSGHTKAGEAANGHPSANAASLSSNAQEALSYFSRRSSGNTVRDAGLASLRSDPGLHPLLPYLVQWIGEKVVACLRGQWALASSASTSTDLSSGDRIHAAAGDTVALRVMLNVIHAMSFNESLYVEPYLHQLLPTVLSVLLCASLSPPASTQTAFGGPSNLNSGPRARFSSSGSNNTAPAAATTAAHTATYQLRTYASALLAHLVQSHARAYPGLRPRIVRTLLKALTAGLPSIEESTGLGAGADGRTQAELDMDEDILGDGGAKAAAGAGAGAGGPKESPGTKLGALLGLRRIGREAARLALFGPESDFDGGGDGEEEVGNSIRQRRRSDLLKRLGEWARRYERSSAYGMGQLSRLRVKEEVAALTREVKACIVTVYPSALPSSTVRLALTTGGEDADVQALEQPLAVSLQAAIGPFWANRLDSDAEVQMALLGRVSV</sequence>
<evidence type="ECO:0000313" key="9">
    <source>
        <dbReference type="Proteomes" id="UP001176521"/>
    </source>
</evidence>
<gene>
    <name evidence="8" type="primary">taf6</name>
    <name evidence="8" type="ORF">OC842_003107</name>
</gene>
<evidence type="ECO:0000256" key="1">
    <source>
        <dbReference type="ARBA" id="ARBA00004123"/>
    </source>
</evidence>
<dbReference type="InterPro" id="IPR046344">
    <property type="entry name" value="TAF6_C_sf"/>
</dbReference>
<name>A0AAN6JRJ5_9BASI</name>
<comment type="caution">
    <text evidence="8">The sequence shown here is derived from an EMBL/GenBank/DDBJ whole genome shotgun (WGS) entry which is preliminary data.</text>
</comment>
<evidence type="ECO:0000256" key="4">
    <source>
        <dbReference type="ARBA" id="ARBA00023163"/>
    </source>
</evidence>
<feature type="region of interest" description="Disordered" evidence="6">
    <location>
        <begin position="312"/>
        <end position="331"/>
    </location>
</feature>
<feature type="compositionally biased region" description="Polar residues" evidence="6">
    <location>
        <begin position="463"/>
        <end position="486"/>
    </location>
</feature>
<proteinExistence type="inferred from homology"/>
<evidence type="ECO:0000256" key="6">
    <source>
        <dbReference type="SAM" id="MobiDB-lite"/>
    </source>
</evidence>
<keyword evidence="4" id="KW-0804">Transcription</keyword>
<feature type="domain" description="TATA box binding protein associated factor (TAF) histone-like fold" evidence="7">
    <location>
        <begin position="21"/>
        <end position="85"/>
    </location>
</feature>
<organism evidence="8 9">
    <name type="scientific">Tilletia horrida</name>
    <dbReference type="NCBI Taxonomy" id="155126"/>
    <lineage>
        <taxon>Eukaryota</taxon>
        <taxon>Fungi</taxon>
        <taxon>Dikarya</taxon>
        <taxon>Basidiomycota</taxon>
        <taxon>Ustilaginomycotina</taxon>
        <taxon>Exobasidiomycetes</taxon>
        <taxon>Tilletiales</taxon>
        <taxon>Tilletiaceae</taxon>
        <taxon>Tilletia</taxon>
    </lineage>
</organism>
<accession>A0AAN6JRJ5</accession>
<dbReference type="AlphaFoldDB" id="A0AAN6JRJ5"/>
<feature type="compositionally biased region" description="Acidic residues" evidence="6">
    <location>
        <begin position="277"/>
        <end position="288"/>
    </location>
</feature>
<keyword evidence="9" id="KW-1185">Reference proteome</keyword>
<keyword evidence="3" id="KW-0805">Transcription regulation</keyword>
<dbReference type="GO" id="GO:0046695">
    <property type="term" value="C:SLIK (SAGA-like) complex"/>
    <property type="evidence" value="ECO:0007669"/>
    <property type="project" value="InterPro"/>
</dbReference>
<dbReference type="Gene3D" id="1.10.20.10">
    <property type="entry name" value="Histone, subunit A"/>
    <property type="match status" value="1"/>
</dbReference>
<feature type="region of interest" description="Disordered" evidence="6">
    <location>
        <begin position="216"/>
        <end position="235"/>
    </location>
</feature>
<keyword evidence="5" id="KW-0539">Nucleus</keyword>
<protein>
    <submittedName>
        <fullName evidence="8">Histone H4-like TAF Taf6, SAGA complex subunit</fullName>
    </submittedName>
</protein>
<reference evidence="8" key="1">
    <citation type="journal article" date="2023" name="PhytoFront">
        <title>Draft Genome Resources of Seven Strains of Tilletia horrida, Causal Agent of Kernel Smut of Rice.</title>
        <authorList>
            <person name="Khanal S."/>
            <person name="Antony Babu S."/>
            <person name="Zhou X.G."/>
        </authorList>
    </citation>
    <scope>NUCLEOTIDE SEQUENCE</scope>
    <source>
        <strain evidence="8">TX3</strain>
    </source>
</reference>
<dbReference type="Pfam" id="PF02969">
    <property type="entry name" value="TAF"/>
    <property type="match status" value="1"/>
</dbReference>
<dbReference type="GO" id="GO:0005669">
    <property type="term" value="C:transcription factor TFIID complex"/>
    <property type="evidence" value="ECO:0007669"/>
    <property type="project" value="InterPro"/>
</dbReference>
<feature type="region of interest" description="Disordered" evidence="6">
    <location>
        <begin position="573"/>
        <end position="592"/>
    </location>
</feature>
<dbReference type="InterPro" id="IPR004823">
    <property type="entry name" value="TAF_TATA-bd_Histone-like_dom"/>
</dbReference>
<evidence type="ECO:0000256" key="2">
    <source>
        <dbReference type="ARBA" id="ARBA00007688"/>
    </source>
</evidence>
<dbReference type="CDD" id="cd22931">
    <property type="entry name" value="HFD_TAF6"/>
    <property type="match status" value="1"/>
</dbReference>
<dbReference type="GO" id="GO:0000124">
    <property type="term" value="C:SAGA complex"/>
    <property type="evidence" value="ECO:0007669"/>
    <property type="project" value="InterPro"/>
</dbReference>
<feature type="region of interest" description="Disordered" evidence="6">
    <location>
        <begin position="463"/>
        <end position="488"/>
    </location>
</feature>
<dbReference type="SMART" id="SM00803">
    <property type="entry name" value="TAF"/>
    <property type="match status" value="1"/>
</dbReference>